<dbReference type="Proteomes" id="UP000320496">
    <property type="component" value="Chromosome"/>
</dbReference>
<dbReference type="EMBL" id="CP036275">
    <property type="protein sequence ID" value="QDU40333.1"/>
    <property type="molecule type" value="Genomic_DNA"/>
</dbReference>
<dbReference type="OrthoDB" id="274113at2"/>
<keyword evidence="2" id="KW-1185">Reference proteome</keyword>
<name>A0A517ZCW0_9PLAN</name>
<organism evidence="1 2">
    <name type="scientific">Maioricimonas rarisocia</name>
    <dbReference type="NCBI Taxonomy" id="2528026"/>
    <lineage>
        <taxon>Bacteria</taxon>
        <taxon>Pseudomonadati</taxon>
        <taxon>Planctomycetota</taxon>
        <taxon>Planctomycetia</taxon>
        <taxon>Planctomycetales</taxon>
        <taxon>Planctomycetaceae</taxon>
        <taxon>Maioricimonas</taxon>
    </lineage>
</organism>
<dbReference type="RefSeq" id="WP_145371567.1">
    <property type="nucleotide sequence ID" value="NZ_CP036275.1"/>
</dbReference>
<sequence length="137" mass="13925">MNRVLIACALIVTGGIVAGCGQDLDADLSESQEINAAIAGLNDAAGQDEAFASVFVDGATPGERAPYASVAYEVAGEPSVSGDEATVDVKIIPGMVNSMAGDKPQKGSSDAALQASTQTWTLQKVGGTWKLKDAPIQ</sequence>
<protein>
    <recommendedName>
        <fullName evidence="3">Lumazine-binding domain protein</fullName>
    </recommendedName>
</protein>
<evidence type="ECO:0000313" key="2">
    <source>
        <dbReference type="Proteomes" id="UP000320496"/>
    </source>
</evidence>
<reference evidence="1 2" key="1">
    <citation type="submission" date="2019-02" db="EMBL/GenBank/DDBJ databases">
        <title>Deep-cultivation of Planctomycetes and their phenomic and genomic characterization uncovers novel biology.</title>
        <authorList>
            <person name="Wiegand S."/>
            <person name="Jogler M."/>
            <person name="Boedeker C."/>
            <person name="Pinto D."/>
            <person name="Vollmers J."/>
            <person name="Rivas-Marin E."/>
            <person name="Kohn T."/>
            <person name="Peeters S.H."/>
            <person name="Heuer A."/>
            <person name="Rast P."/>
            <person name="Oberbeckmann S."/>
            <person name="Bunk B."/>
            <person name="Jeske O."/>
            <person name="Meyerdierks A."/>
            <person name="Storesund J.E."/>
            <person name="Kallscheuer N."/>
            <person name="Luecker S."/>
            <person name="Lage O.M."/>
            <person name="Pohl T."/>
            <person name="Merkel B.J."/>
            <person name="Hornburger P."/>
            <person name="Mueller R.-W."/>
            <person name="Bruemmer F."/>
            <person name="Labrenz M."/>
            <person name="Spormann A.M."/>
            <person name="Op den Camp H."/>
            <person name="Overmann J."/>
            <person name="Amann R."/>
            <person name="Jetten M.S.M."/>
            <person name="Mascher T."/>
            <person name="Medema M.H."/>
            <person name="Devos D.P."/>
            <person name="Kaster A.-K."/>
            <person name="Ovreas L."/>
            <person name="Rohde M."/>
            <person name="Galperin M.Y."/>
            <person name="Jogler C."/>
        </authorList>
    </citation>
    <scope>NUCLEOTIDE SEQUENCE [LARGE SCALE GENOMIC DNA]</scope>
    <source>
        <strain evidence="1 2">Mal4</strain>
    </source>
</reference>
<proteinExistence type="predicted"/>
<dbReference type="AlphaFoldDB" id="A0A517ZCW0"/>
<dbReference type="PROSITE" id="PS51257">
    <property type="entry name" value="PROKAR_LIPOPROTEIN"/>
    <property type="match status" value="1"/>
</dbReference>
<evidence type="ECO:0000313" key="1">
    <source>
        <dbReference type="EMBL" id="QDU40333.1"/>
    </source>
</evidence>
<evidence type="ECO:0008006" key="3">
    <source>
        <dbReference type="Google" id="ProtNLM"/>
    </source>
</evidence>
<gene>
    <name evidence="1" type="ORF">Mal4_46890</name>
</gene>
<dbReference type="KEGG" id="mri:Mal4_46890"/>
<accession>A0A517ZCW0</accession>